<evidence type="ECO:0000259" key="4">
    <source>
        <dbReference type="PROSITE" id="PS51391"/>
    </source>
</evidence>
<evidence type="ECO:0000256" key="2">
    <source>
        <dbReference type="SAM" id="MobiDB-lite"/>
    </source>
</evidence>
<dbReference type="Pfam" id="PF04818">
    <property type="entry name" value="CID"/>
    <property type="match status" value="1"/>
</dbReference>
<dbReference type="SUPFAM" id="SSF63748">
    <property type="entry name" value="Tudor/PWWP/MBT"/>
    <property type="match status" value="1"/>
</dbReference>
<feature type="region of interest" description="Disordered" evidence="2">
    <location>
        <begin position="1161"/>
        <end position="1212"/>
    </location>
</feature>
<evidence type="ECO:0000313" key="6">
    <source>
        <dbReference type="Proteomes" id="UP000077755"/>
    </source>
</evidence>
<dbReference type="PANTHER" id="PTHR12550">
    <property type="entry name" value="HEPATOMA-DERIVED GROWTH FACTOR-RELATED"/>
    <property type="match status" value="1"/>
</dbReference>
<feature type="domain" description="PWWP" evidence="3">
    <location>
        <begin position="24"/>
        <end position="81"/>
    </location>
</feature>
<feature type="region of interest" description="Disordered" evidence="2">
    <location>
        <begin position="622"/>
        <end position="666"/>
    </location>
</feature>
<dbReference type="Pfam" id="PF00855">
    <property type="entry name" value="PWWP"/>
    <property type="match status" value="1"/>
</dbReference>
<dbReference type="Gene3D" id="1.25.40.90">
    <property type="match status" value="1"/>
</dbReference>
<feature type="compositionally biased region" description="Basic and acidic residues" evidence="2">
    <location>
        <begin position="1394"/>
        <end position="1414"/>
    </location>
</feature>
<evidence type="ECO:0000313" key="5">
    <source>
        <dbReference type="EMBL" id="WOH01678.1"/>
    </source>
</evidence>
<dbReference type="PROSITE" id="PS50812">
    <property type="entry name" value="PWWP"/>
    <property type="match status" value="1"/>
</dbReference>
<feature type="compositionally biased region" description="Pro residues" evidence="2">
    <location>
        <begin position="1163"/>
        <end position="1202"/>
    </location>
</feature>
<dbReference type="InterPro" id="IPR000313">
    <property type="entry name" value="PWWP_dom"/>
</dbReference>
<dbReference type="PANTHER" id="PTHR12550:SF49">
    <property type="entry name" value="PROTEIN HUA2-LIKE 2-RELATED"/>
    <property type="match status" value="1"/>
</dbReference>
<sequence>MAPSRRKGASKAAMASAARKQWKVGDLVLAKVKGFPAWPAKVSEPDKWGHQVDWKKVFVYFFGTQQIAFCNPADVEAFTEEKKANLLGKRHGKGADFVRAVREIIDSFEKLKNEDQNANILSANDTIMGNGSNSVEPLADSGVKDEAPKAIKGTLHESTDSTTAKCDDDFQVGGSAAGATQDPFHSEEALFEDPTGDTNVKETSLPTTYSRKKNGVAQARNFVTERRVPSARRSRSSTRVDSRKLQNFILPSSNARKDVGIVERYGLRDASCRRSKRIRKSPDVCDVNDVDSPVSVSSGTPKEKDSETGTVDSDTFSVNEGSTVESGFGLMQTESVVECSLGDTQTNQRLDFHSSAVIVKKKRKPSRKRVNSGTSEHIGRLEKEPESEIEEHRSSQSLPSDNKNVNEKYISEDGDEHLPLLKRARVRMGRLSSEVEQPDTFIQPEEKSSEVSDGRMVRLNASLNSEEDSPVERNPSVGMLELDNVSTINKFPVNTPAPWEVKKLHCSSVDGEAALPPSKRIHRALEAMSANVAEDVEATFEAPSSMKTVMNASCFSPMRDCSNISPGNKSEGETVLRNVNFSGKTASQGTILGCPDNTIPSRADGGPASNVEVVDCDILPNNNSAEPVPCGTGLPVQAVDRSDREDPGDSSLSKTLPESAVMPRRPTPLRASLDDEVISSKGKQENFLQPSVGNSQIENCELKNQFEEGDHARLDTTNSDTVLSNPEIMNCLTRDDSDLSLRNLQNECQTTNLLKLDISRDNEDTEMILVKEKSTSKDIKGITSPSTEARTTSIQDLPQLLQSSSHSEDHSSHREVAGMCSSMSLTGGLVSTSRAPPPPHNTSACNMPASDNSSLLRNDGCCSLDVPLRHEKVIHAGKQNGKVEANAALTSFEDYLGLLTRTKDSIGRATRIAIECGKLGVASKVVELLARRLEKEPSLPKRVDLFFLVDSITQCCRGLKGEVGGVYPSKVQAQLPRLLLAAAPPGSNGRENRRQCLKVLKLWQERRVLPESVIRRHIRDLDSANNPPAADPHCRRVERNERAFDDPLREVEGMVDEYGSNSSFQLPGFRMPPMLKDEDEGCDSDGESFEAVTPEHNSSSPGGQIQIAACEKRSHILEAVDGELEMEDVAPSCEAEPGGTSNGRVRSAEVINGRIEQNFPAVILPPNPKTLPTSSPPLPMSPPPSPPPPPPPLPPPPPPPLSTLPNPVTNIPDSKLYVSMHFRANEDKQQFTALRPVAPRIDPIISEASSYHAHENGNCSMSVQIPDTASTDSFGSLPLPHLPNQPPNSVPQVNGAVSHSKAFHLRPRVPESANTPFGGAPVSHPPTQSVNSGAQLDGAVSQKAFHLRPPHPAPSNQFSYVHADQRTQRREFPHQSYPTRSHFAHNTDRGNFYSDRDRFDAAPHDAGDNWRHSEPSFSGPNYRDNGRHSYAHGPYGGPLREPAPNHSWAFPPRPMHHREVMHRRPSLDGPIPVASRGPNYWRPR</sequence>
<feature type="domain" description="CID" evidence="4">
    <location>
        <begin position="884"/>
        <end position="1025"/>
    </location>
</feature>
<accession>A0AAF0X5A7</accession>
<keyword evidence="6" id="KW-1185">Reference proteome</keyword>
<feature type="compositionally biased region" description="Polar residues" evidence="2">
    <location>
        <begin position="308"/>
        <end position="322"/>
    </location>
</feature>
<feature type="region of interest" description="Disordered" evidence="2">
    <location>
        <begin position="1366"/>
        <end position="1438"/>
    </location>
</feature>
<dbReference type="Proteomes" id="UP000077755">
    <property type="component" value="Chromosome 5"/>
</dbReference>
<feature type="region of interest" description="Disordered" evidence="2">
    <location>
        <begin position="283"/>
        <end position="322"/>
    </location>
</feature>
<keyword evidence="1" id="KW-0507">mRNA processing</keyword>
<organism evidence="5 6">
    <name type="scientific">Daucus carota subsp. sativus</name>
    <name type="common">Carrot</name>
    <dbReference type="NCBI Taxonomy" id="79200"/>
    <lineage>
        <taxon>Eukaryota</taxon>
        <taxon>Viridiplantae</taxon>
        <taxon>Streptophyta</taxon>
        <taxon>Embryophyta</taxon>
        <taxon>Tracheophyta</taxon>
        <taxon>Spermatophyta</taxon>
        <taxon>Magnoliopsida</taxon>
        <taxon>eudicotyledons</taxon>
        <taxon>Gunneridae</taxon>
        <taxon>Pentapetalae</taxon>
        <taxon>asterids</taxon>
        <taxon>campanulids</taxon>
        <taxon>Apiales</taxon>
        <taxon>Apiaceae</taxon>
        <taxon>Apioideae</taxon>
        <taxon>Scandiceae</taxon>
        <taxon>Daucinae</taxon>
        <taxon>Daucus</taxon>
        <taxon>Daucus sect. Daucus</taxon>
    </lineage>
</organism>
<reference evidence="5" key="1">
    <citation type="journal article" date="2016" name="Nat. Genet.">
        <title>A high-quality carrot genome assembly provides new insights into carotenoid accumulation and asterid genome evolution.</title>
        <authorList>
            <person name="Iorizzo M."/>
            <person name="Ellison S."/>
            <person name="Senalik D."/>
            <person name="Zeng P."/>
            <person name="Satapoomin P."/>
            <person name="Huang J."/>
            <person name="Bowman M."/>
            <person name="Iovene M."/>
            <person name="Sanseverino W."/>
            <person name="Cavagnaro P."/>
            <person name="Yildiz M."/>
            <person name="Macko-Podgorni A."/>
            <person name="Moranska E."/>
            <person name="Grzebelus E."/>
            <person name="Grzebelus D."/>
            <person name="Ashrafi H."/>
            <person name="Zheng Z."/>
            <person name="Cheng S."/>
            <person name="Spooner D."/>
            <person name="Van Deynze A."/>
            <person name="Simon P."/>
        </authorList>
    </citation>
    <scope>NUCLEOTIDE SEQUENCE</scope>
    <source>
        <tissue evidence="5">Leaf</tissue>
    </source>
</reference>
<dbReference type="InterPro" id="IPR006569">
    <property type="entry name" value="CID_dom"/>
</dbReference>
<evidence type="ECO:0000256" key="1">
    <source>
        <dbReference type="ARBA" id="ARBA00022664"/>
    </source>
</evidence>
<protein>
    <recommendedName>
        <fullName evidence="7">CID domain-containing protein</fullName>
    </recommendedName>
</protein>
<dbReference type="Gene3D" id="2.30.30.140">
    <property type="match status" value="1"/>
</dbReference>
<dbReference type="PROSITE" id="PS51391">
    <property type="entry name" value="CID"/>
    <property type="match status" value="1"/>
</dbReference>
<dbReference type="SMART" id="SM00293">
    <property type="entry name" value="PWWP"/>
    <property type="match status" value="1"/>
</dbReference>
<dbReference type="EMBL" id="CP093347">
    <property type="protein sequence ID" value="WOH01678.1"/>
    <property type="molecule type" value="Genomic_DNA"/>
</dbReference>
<feature type="compositionally biased region" description="Acidic residues" evidence="2">
    <location>
        <begin position="1078"/>
        <end position="1088"/>
    </location>
</feature>
<feature type="compositionally biased region" description="Basic residues" evidence="2">
    <location>
        <begin position="360"/>
        <end position="370"/>
    </location>
</feature>
<feature type="region of interest" description="Disordered" evidence="2">
    <location>
        <begin position="1459"/>
        <end position="1484"/>
    </location>
</feature>
<name>A0AAF0X5A7_DAUCS</name>
<dbReference type="CDD" id="cd20147">
    <property type="entry name" value="PWWP_HULK"/>
    <property type="match status" value="1"/>
</dbReference>
<dbReference type="InterPro" id="IPR008942">
    <property type="entry name" value="ENTH_VHS"/>
</dbReference>
<gene>
    <name evidence="5" type="ORF">DCAR_0521063</name>
</gene>
<feature type="region of interest" description="Disordered" evidence="2">
    <location>
        <begin position="1078"/>
        <end position="1103"/>
    </location>
</feature>
<feature type="region of interest" description="Disordered" evidence="2">
    <location>
        <begin position="1312"/>
        <end position="1333"/>
    </location>
</feature>
<dbReference type="GO" id="GO:0006397">
    <property type="term" value="P:mRNA processing"/>
    <property type="evidence" value="ECO:0007669"/>
    <property type="project" value="UniProtKB-KW"/>
</dbReference>
<feature type="region of interest" description="Disordered" evidence="2">
    <location>
        <begin position="360"/>
        <end position="407"/>
    </location>
</feature>
<evidence type="ECO:0008006" key="7">
    <source>
        <dbReference type="Google" id="ProtNLM"/>
    </source>
</evidence>
<feature type="compositionally biased region" description="Basic and acidic residues" evidence="2">
    <location>
        <begin position="377"/>
        <end position="394"/>
    </location>
</feature>
<dbReference type="GO" id="GO:0005634">
    <property type="term" value="C:nucleus"/>
    <property type="evidence" value="ECO:0007669"/>
    <property type="project" value="UniProtKB-ARBA"/>
</dbReference>
<proteinExistence type="predicted"/>
<dbReference type="SMART" id="SM00582">
    <property type="entry name" value="RPR"/>
    <property type="match status" value="1"/>
</dbReference>
<feature type="compositionally biased region" description="Low complexity" evidence="2">
    <location>
        <begin position="284"/>
        <end position="298"/>
    </location>
</feature>
<evidence type="ECO:0000259" key="3">
    <source>
        <dbReference type="PROSITE" id="PS50812"/>
    </source>
</evidence>
<reference evidence="5" key="2">
    <citation type="submission" date="2022-03" db="EMBL/GenBank/DDBJ databases">
        <title>Draft title - Genomic analysis of global carrot germplasm unveils the trajectory of domestication and the origin of high carotenoid orange carrot.</title>
        <authorList>
            <person name="Iorizzo M."/>
            <person name="Ellison S."/>
            <person name="Senalik D."/>
            <person name="Macko-Podgorni A."/>
            <person name="Grzebelus D."/>
            <person name="Bostan H."/>
            <person name="Rolling W."/>
            <person name="Curaba J."/>
            <person name="Simon P."/>
        </authorList>
    </citation>
    <scope>NUCLEOTIDE SEQUENCE</scope>
    <source>
        <tissue evidence="5">Leaf</tissue>
    </source>
</reference>